<dbReference type="GO" id="GO:0005576">
    <property type="term" value="C:extracellular region"/>
    <property type="evidence" value="ECO:0007669"/>
    <property type="project" value="UniProtKB-SubCell"/>
</dbReference>
<sequence length="190" mass="20912">MSRRVNKEGEFAYGAGQVNPTRAVNPGLIYDMGEMLYTQFLCHEGYNSSSLAVLVGSKSIDCSKFLPGIGYDDLNYPTMHLSLKSKQQITTAVFQRTVTNVGAARSVYNATIRAPRGVEITVKPRSLYFTSVNQKLSYRVVVRAKAMASTQMVSGSLVWKSSRNIVRSPIVIYSPENGNMKTGNKERGGI</sequence>
<comment type="similarity">
    <text evidence="2">Belongs to the peptidase S8 family.</text>
</comment>
<keyword evidence="5" id="KW-0378">Hydrolase</keyword>
<gene>
    <name evidence="8" type="ORF">FH972_001813</name>
</gene>
<evidence type="ECO:0000256" key="1">
    <source>
        <dbReference type="ARBA" id="ARBA00004613"/>
    </source>
</evidence>
<dbReference type="FunFam" id="2.60.40.2310:FF:000001">
    <property type="entry name" value="Subtilisin-like protease SBT1.5"/>
    <property type="match status" value="1"/>
</dbReference>
<evidence type="ECO:0000256" key="4">
    <source>
        <dbReference type="ARBA" id="ARBA00022729"/>
    </source>
</evidence>
<dbReference type="InterPro" id="IPR036852">
    <property type="entry name" value="Peptidase_S8/S53_dom_sf"/>
</dbReference>
<dbReference type="GO" id="GO:0006508">
    <property type="term" value="P:proteolysis"/>
    <property type="evidence" value="ECO:0007669"/>
    <property type="project" value="UniProtKB-KW"/>
</dbReference>
<dbReference type="OrthoDB" id="206201at2759"/>
<dbReference type="PANTHER" id="PTHR10795">
    <property type="entry name" value="PROPROTEIN CONVERTASE SUBTILISIN/KEXIN"/>
    <property type="match status" value="1"/>
</dbReference>
<evidence type="ECO:0000256" key="2">
    <source>
        <dbReference type="ARBA" id="ARBA00011073"/>
    </source>
</evidence>
<dbReference type="InterPro" id="IPR045051">
    <property type="entry name" value="SBT"/>
</dbReference>
<evidence type="ECO:0000313" key="9">
    <source>
        <dbReference type="Proteomes" id="UP000327013"/>
    </source>
</evidence>
<dbReference type="InterPro" id="IPR041469">
    <property type="entry name" value="Subtilisin-like_FN3"/>
</dbReference>
<feature type="domain" description="Subtilisin-like protease fibronectin type-III" evidence="7">
    <location>
        <begin position="73"/>
        <end position="172"/>
    </location>
</feature>
<dbReference type="Pfam" id="PF17766">
    <property type="entry name" value="fn3_6"/>
    <property type="match status" value="1"/>
</dbReference>
<dbReference type="Gene3D" id="2.60.40.2310">
    <property type="match status" value="1"/>
</dbReference>
<evidence type="ECO:0000256" key="6">
    <source>
        <dbReference type="ARBA" id="ARBA00022825"/>
    </source>
</evidence>
<proteinExistence type="inferred from homology"/>
<accession>A0A5N6QDA3</accession>
<evidence type="ECO:0000313" key="8">
    <source>
        <dbReference type="EMBL" id="KAE7997157.1"/>
    </source>
</evidence>
<organism evidence="8 9">
    <name type="scientific">Carpinus fangiana</name>
    <dbReference type="NCBI Taxonomy" id="176857"/>
    <lineage>
        <taxon>Eukaryota</taxon>
        <taxon>Viridiplantae</taxon>
        <taxon>Streptophyta</taxon>
        <taxon>Embryophyta</taxon>
        <taxon>Tracheophyta</taxon>
        <taxon>Spermatophyta</taxon>
        <taxon>Magnoliopsida</taxon>
        <taxon>eudicotyledons</taxon>
        <taxon>Gunneridae</taxon>
        <taxon>Pentapetalae</taxon>
        <taxon>rosids</taxon>
        <taxon>fabids</taxon>
        <taxon>Fagales</taxon>
        <taxon>Betulaceae</taxon>
        <taxon>Carpinus</taxon>
    </lineage>
</organism>
<dbReference type="Gene3D" id="3.40.50.200">
    <property type="entry name" value="Peptidase S8/S53 domain"/>
    <property type="match status" value="1"/>
</dbReference>
<comment type="subcellular location">
    <subcellularLocation>
        <location evidence="1">Secreted</location>
    </subcellularLocation>
</comment>
<dbReference type="GO" id="GO:0004252">
    <property type="term" value="F:serine-type endopeptidase activity"/>
    <property type="evidence" value="ECO:0007669"/>
    <property type="project" value="InterPro"/>
</dbReference>
<keyword evidence="3" id="KW-0645">Protease</keyword>
<dbReference type="EMBL" id="CM017321">
    <property type="protein sequence ID" value="KAE7997157.1"/>
    <property type="molecule type" value="Genomic_DNA"/>
</dbReference>
<dbReference type="AlphaFoldDB" id="A0A5N6QDA3"/>
<keyword evidence="6" id="KW-0720">Serine protease</keyword>
<reference evidence="8 9" key="1">
    <citation type="submission" date="2019-06" db="EMBL/GenBank/DDBJ databases">
        <title>A chromosomal-level reference genome of Carpinus fangiana (Coryloideae, Betulaceae).</title>
        <authorList>
            <person name="Yang X."/>
            <person name="Wang Z."/>
            <person name="Zhang L."/>
            <person name="Hao G."/>
            <person name="Liu J."/>
            <person name="Yang Y."/>
        </authorList>
    </citation>
    <scope>NUCLEOTIDE SEQUENCE [LARGE SCALE GENOMIC DNA]</scope>
    <source>
        <strain evidence="8">Cfa_2016G</strain>
        <tissue evidence="8">Leaf</tissue>
    </source>
</reference>
<dbReference type="Proteomes" id="UP000327013">
    <property type="component" value="Chromosome 1"/>
</dbReference>
<keyword evidence="4" id="KW-0732">Signal</keyword>
<evidence type="ECO:0000256" key="5">
    <source>
        <dbReference type="ARBA" id="ARBA00022801"/>
    </source>
</evidence>
<keyword evidence="9" id="KW-1185">Reference proteome</keyword>
<name>A0A5N6QDA3_9ROSI</name>
<evidence type="ECO:0000256" key="3">
    <source>
        <dbReference type="ARBA" id="ARBA00022670"/>
    </source>
</evidence>
<protein>
    <recommendedName>
        <fullName evidence="7">Subtilisin-like protease fibronectin type-III domain-containing protein</fullName>
    </recommendedName>
</protein>
<evidence type="ECO:0000259" key="7">
    <source>
        <dbReference type="Pfam" id="PF17766"/>
    </source>
</evidence>